<accession>A0ABS1DIE3</accession>
<comment type="caution">
    <text evidence="1">The sequence shown here is derived from an EMBL/GenBank/DDBJ whole genome shotgun (WGS) entry which is preliminary data.</text>
</comment>
<feature type="non-terminal residue" evidence="1">
    <location>
        <position position="1"/>
    </location>
</feature>
<reference evidence="1 2" key="1">
    <citation type="journal article" date="2020" name="Microorganisms">
        <title>Osmotic Adaptation and Compatible Solute Biosynthesis of Phototrophic Bacteria as Revealed from Genome Analyses.</title>
        <authorList>
            <person name="Imhoff J.F."/>
            <person name="Rahn T."/>
            <person name="Kunzel S."/>
            <person name="Keller A."/>
            <person name="Neulinger S.C."/>
        </authorList>
    </citation>
    <scope>NUCLEOTIDE SEQUENCE [LARGE SCALE GENOMIC DNA]</scope>
    <source>
        <strain evidence="1 2">DSM 9895</strain>
    </source>
</reference>
<evidence type="ECO:0000313" key="2">
    <source>
        <dbReference type="Proteomes" id="UP001296873"/>
    </source>
</evidence>
<sequence>GKVVYWVPPGPRKLSPAVFGTAEDPKMTLAPKLNKARRMVEAGKMPPTVPQLLQDLPILVGVPEKARSQAPGGGQILKHPTPFPDKGRIIQGNFRAAFYDEVNEDPPGKPGQTPDSAELTAEFTDPQGNDYRVVLDHVVKPPFPGYATDGGVMLDAVHHGATGTGTPLMPQVWTIGALWGVGEVYVNGELQSKGQVMHLMTSEVVRDKDYDLALQEDMPLQPSEWHVKGQPHHTHLIVLPVKGTKKGPVFSPVPTAFELPNGKNQPFMHIMFEQDTVVRQTS</sequence>
<keyword evidence="2" id="KW-1185">Reference proteome</keyword>
<dbReference type="EMBL" id="NRRL01000084">
    <property type="protein sequence ID" value="MBK1670255.1"/>
    <property type="molecule type" value="Genomic_DNA"/>
</dbReference>
<protein>
    <submittedName>
        <fullName evidence="1">Uncharacterized protein</fullName>
    </submittedName>
</protein>
<organism evidence="1 2">
    <name type="scientific">Rhodovibrio sodomensis</name>
    <dbReference type="NCBI Taxonomy" id="1088"/>
    <lineage>
        <taxon>Bacteria</taxon>
        <taxon>Pseudomonadati</taxon>
        <taxon>Pseudomonadota</taxon>
        <taxon>Alphaproteobacteria</taxon>
        <taxon>Rhodospirillales</taxon>
        <taxon>Rhodovibrionaceae</taxon>
        <taxon>Rhodovibrio</taxon>
    </lineage>
</organism>
<gene>
    <name evidence="1" type="ORF">CKO28_19685</name>
</gene>
<name>A0ABS1DIE3_9PROT</name>
<dbReference type="RefSeq" id="WP_200342613.1">
    <property type="nucleotide sequence ID" value="NZ_NRRL01000084.1"/>
</dbReference>
<proteinExistence type="predicted"/>
<evidence type="ECO:0000313" key="1">
    <source>
        <dbReference type="EMBL" id="MBK1670255.1"/>
    </source>
</evidence>
<dbReference type="Proteomes" id="UP001296873">
    <property type="component" value="Unassembled WGS sequence"/>
</dbReference>